<sequence>MSNSILFALPKFYPPPLPLRNVKLTDFVGCTPRQQAKGHLTHQISLTRRRRSNSKGKGRKEEKAWREGRVLGRIPACFLLPGNKKETMKESARVATCGGSPANDEGKQKWES</sequence>
<evidence type="ECO:0000256" key="1">
    <source>
        <dbReference type="SAM" id="MobiDB-lite"/>
    </source>
</evidence>
<name>A0AAN8PLY1_POLSC</name>
<reference evidence="2 3" key="1">
    <citation type="submission" date="2023-10" db="EMBL/GenBank/DDBJ databases">
        <title>Genomes of two closely related lineages of the louse Polyplax serrata with different host specificities.</title>
        <authorList>
            <person name="Martinu J."/>
            <person name="Tarabai H."/>
            <person name="Stefka J."/>
            <person name="Hypsa V."/>
        </authorList>
    </citation>
    <scope>NUCLEOTIDE SEQUENCE [LARGE SCALE GENOMIC DNA]</scope>
    <source>
        <strain evidence="2">HR10_N</strain>
    </source>
</reference>
<evidence type="ECO:0000313" key="2">
    <source>
        <dbReference type="EMBL" id="KAK6638631.1"/>
    </source>
</evidence>
<evidence type="ECO:0000313" key="3">
    <source>
        <dbReference type="Proteomes" id="UP001372834"/>
    </source>
</evidence>
<dbReference type="AlphaFoldDB" id="A0AAN8PLY1"/>
<feature type="region of interest" description="Disordered" evidence="1">
    <location>
        <begin position="38"/>
        <end position="65"/>
    </location>
</feature>
<feature type="region of interest" description="Disordered" evidence="1">
    <location>
        <begin position="92"/>
        <end position="112"/>
    </location>
</feature>
<accession>A0AAN8PLY1</accession>
<comment type="caution">
    <text evidence="2">The sequence shown here is derived from an EMBL/GenBank/DDBJ whole genome shotgun (WGS) entry which is preliminary data.</text>
</comment>
<proteinExistence type="predicted"/>
<organism evidence="2 3">
    <name type="scientific">Polyplax serrata</name>
    <name type="common">Common mouse louse</name>
    <dbReference type="NCBI Taxonomy" id="468196"/>
    <lineage>
        <taxon>Eukaryota</taxon>
        <taxon>Metazoa</taxon>
        <taxon>Ecdysozoa</taxon>
        <taxon>Arthropoda</taxon>
        <taxon>Hexapoda</taxon>
        <taxon>Insecta</taxon>
        <taxon>Pterygota</taxon>
        <taxon>Neoptera</taxon>
        <taxon>Paraneoptera</taxon>
        <taxon>Psocodea</taxon>
        <taxon>Troctomorpha</taxon>
        <taxon>Phthiraptera</taxon>
        <taxon>Anoplura</taxon>
        <taxon>Polyplacidae</taxon>
        <taxon>Polyplax</taxon>
    </lineage>
</organism>
<gene>
    <name evidence="2" type="ORF">RUM43_006898</name>
</gene>
<dbReference type="Proteomes" id="UP001372834">
    <property type="component" value="Unassembled WGS sequence"/>
</dbReference>
<feature type="compositionally biased region" description="Basic residues" evidence="1">
    <location>
        <begin position="47"/>
        <end position="58"/>
    </location>
</feature>
<protein>
    <submittedName>
        <fullName evidence="2">Uncharacterized protein</fullName>
    </submittedName>
</protein>
<dbReference type="EMBL" id="JAWJWE010000003">
    <property type="protein sequence ID" value="KAK6638631.1"/>
    <property type="molecule type" value="Genomic_DNA"/>
</dbReference>